<name>A0A6N3CXN5_9ACTN</name>
<reference evidence="3" key="1">
    <citation type="submission" date="2019-11" db="EMBL/GenBank/DDBJ databases">
        <authorList>
            <person name="Feng L."/>
        </authorList>
    </citation>
    <scope>NUCLEOTIDE SEQUENCE</scope>
    <source>
        <strain evidence="3">CintestinalisLFYP54</strain>
    </source>
</reference>
<sequence>MGLIMKKDDSEDNEYIDGIEVVGRGEGPNGDDEVEHVEIHEGLTAEDISGKTAAAEAERELEADPELLDADAEDAGAADADAADADADGEDAGAADAGEADGEPEPEGVEDSEPAADASADSSTAAPAVTSRAARPKKTRMQRAMMGKHKYFIAGALVAVIVAGVSGYFLGSGGFGSKGVSAPVFAESELDATVATWKFKGASHKISAREAIESQYSLDSVKDEDGNYPAPSADAVLSYVRNRILLEEASKQGIELSDEDLSSSAEASLGTSDFSAIADQYGVSEDQAKQIVREQGTIQKLYQSVMDDAPAMPKAPAEPESGDENEAKAEYAAYIIDLAGKEWDAEAGTWAKLDGAYATALAGEEITPESATYAQAQKAYAVAYQQYMLESQGANAKWTSYVNELFGEADVELFGLYA</sequence>
<evidence type="ECO:0000313" key="3">
    <source>
        <dbReference type="EMBL" id="VYU18327.1"/>
    </source>
</evidence>
<feature type="compositionally biased region" description="Acidic residues" evidence="1">
    <location>
        <begin position="63"/>
        <end position="114"/>
    </location>
</feature>
<gene>
    <name evidence="3" type="ORF">CILFYP54_00979</name>
</gene>
<organism evidence="3">
    <name type="scientific">Collinsella intestinalis</name>
    <dbReference type="NCBI Taxonomy" id="147207"/>
    <lineage>
        <taxon>Bacteria</taxon>
        <taxon>Bacillati</taxon>
        <taxon>Actinomycetota</taxon>
        <taxon>Coriobacteriia</taxon>
        <taxon>Coriobacteriales</taxon>
        <taxon>Coriobacteriaceae</taxon>
        <taxon>Collinsella</taxon>
    </lineage>
</organism>
<dbReference type="SUPFAM" id="SSF109998">
    <property type="entry name" value="Triger factor/SurA peptide-binding domain-like"/>
    <property type="match status" value="1"/>
</dbReference>
<keyword evidence="2" id="KW-0812">Transmembrane</keyword>
<accession>A0A6N3CXN5</accession>
<dbReference type="RefSeq" id="WP_156849060.1">
    <property type="nucleotide sequence ID" value="NZ_CACRTN010000017.1"/>
</dbReference>
<dbReference type="AlphaFoldDB" id="A0A6N3CXN5"/>
<feature type="compositionally biased region" description="Low complexity" evidence="1">
    <location>
        <begin position="115"/>
        <end position="131"/>
    </location>
</feature>
<protein>
    <submittedName>
        <fullName evidence="3">Uncharacterized protein</fullName>
    </submittedName>
</protein>
<feature type="transmembrane region" description="Helical" evidence="2">
    <location>
        <begin position="151"/>
        <end position="171"/>
    </location>
</feature>
<feature type="region of interest" description="Disordered" evidence="1">
    <location>
        <begin position="20"/>
        <end position="140"/>
    </location>
</feature>
<keyword evidence="2" id="KW-1133">Transmembrane helix</keyword>
<keyword evidence="2" id="KW-0472">Membrane</keyword>
<dbReference type="EMBL" id="CACRTN010000017">
    <property type="protein sequence ID" value="VYU18327.1"/>
    <property type="molecule type" value="Genomic_DNA"/>
</dbReference>
<evidence type="ECO:0000256" key="2">
    <source>
        <dbReference type="SAM" id="Phobius"/>
    </source>
</evidence>
<proteinExistence type="predicted"/>
<evidence type="ECO:0000256" key="1">
    <source>
        <dbReference type="SAM" id="MobiDB-lite"/>
    </source>
</evidence>
<dbReference type="InterPro" id="IPR027304">
    <property type="entry name" value="Trigger_fact/SurA_dom_sf"/>
</dbReference>